<dbReference type="PANTHER" id="PTHR43649">
    <property type="entry name" value="ARABINOSE-BINDING PROTEIN-RELATED"/>
    <property type="match status" value="1"/>
</dbReference>
<dbReference type="InterPro" id="IPR050490">
    <property type="entry name" value="Bact_solute-bd_prot1"/>
</dbReference>
<comment type="caution">
    <text evidence="1">The sequence shown here is derived from an EMBL/GenBank/DDBJ whole genome shotgun (WGS) entry which is preliminary data.</text>
</comment>
<name>A0A7K3TJY2_9BIFI</name>
<sequence length="454" mass="49445">MAAVASLAMMTGIAACGGGNDNGGTSAPASSGITMADVKAALESDKDITLNYWTWRTDIEQDSIDAFQAKYPHIKINVTATGAASDHYTKFQNVVKSGKDIPDVVQLEYDYLPQYAVTGSLLNFSDPTIESEMGALYNSAAWENSHVAGGLYGTPFDQGPEIMFVRHDVLDKYGIEIPKTWEEFEQAGIKLHQADPTKYMSFIDTTDVRYMAQIIRSSGAIPWTVEGVQNVELSMTDSKVKEAVDFIQRLIDEDVLEPVANKSDEYNRGFAEGRWAVQFDGCWKGTSFKSQQPQLAGVMEPALTPAWGNSTSDWKTGEVGGSMIAVTSATAKEKQAAAIAFVNWLCSDEASLKIVEDMGSVFLAAKSFQEDPAQAEVVNDYFGMPANKVYFDAASKLSSGWSVLPFNSQYATTYKDIIVPELKKGGDLNAAFAKWQDSLKTYAEGQGFTITTKG</sequence>
<accession>A0A7K3TJY2</accession>
<proteinExistence type="predicted"/>
<dbReference type="OrthoDB" id="2515046at2"/>
<evidence type="ECO:0000313" key="1">
    <source>
        <dbReference type="EMBL" id="NEG79029.1"/>
    </source>
</evidence>
<protein>
    <submittedName>
        <fullName evidence="1">Extracellular solute-binding protein</fullName>
    </submittedName>
</protein>
<reference evidence="1 2" key="1">
    <citation type="submission" date="2019-10" db="EMBL/GenBank/DDBJ databases">
        <title>Bifidobacterium from non-human primates.</title>
        <authorList>
            <person name="Modesto M."/>
        </authorList>
    </citation>
    <scope>NUCLEOTIDE SEQUENCE [LARGE SCALE GENOMIC DNA]</scope>
    <source>
        <strain evidence="1 2">TREC</strain>
    </source>
</reference>
<organism evidence="1 2">
    <name type="scientific">Bifidobacterium avesanii</name>
    <dbReference type="NCBI Taxonomy" id="1798157"/>
    <lineage>
        <taxon>Bacteria</taxon>
        <taxon>Bacillati</taxon>
        <taxon>Actinomycetota</taxon>
        <taxon>Actinomycetes</taxon>
        <taxon>Bifidobacteriales</taxon>
        <taxon>Bifidobacteriaceae</taxon>
        <taxon>Bifidobacterium</taxon>
    </lineage>
</organism>
<dbReference type="Pfam" id="PF13416">
    <property type="entry name" value="SBP_bac_8"/>
    <property type="match status" value="1"/>
</dbReference>
<dbReference type="Gene3D" id="3.40.190.10">
    <property type="entry name" value="Periplasmic binding protein-like II"/>
    <property type="match status" value="1"/>
</dbReference>
<dbReference type="SUPFAM" id="SSF53850">
    <property type="entry name" value="Periplasmic binding protein-like II"/>
    <property type="match status" value="1"/>
</dbReference>
<evidence type="ECO:0000313" key="2">
    <source>
        <dbReference type="Proteomes" id="UP000469763"/>
    </source>
</evidence>
<dbReference type="InterPro" id="IPR006059">
    <property type="entry name" value="SBP"/>
</dbReference>
<dbReference type="AlphaFoldDB" id="A0A7K3TJY2"/>
<dbReference type="Proteomes" id="UP000469763">
    <property type="component" value="Unassembled WGS sequence"/>
</dbReference>
<gene>
    <name evidence="1" type="ORF">GFD22_08635</name>
</gene>
<dbReference type="PANTHER" id="PTHR43649:SF12">
    <property type="entry name" value="DIACETYLCHITOBIOSE BINDING PROTEIN DASA"/>
    <property type="match status" value="1"/>
</dbReference>
<dbReference type="EMBL" id="WHZY01000015">
    <property type="protein sequence ID" value="NEG79029.1"/>
    <property type="molecule type" value="Genomic_DNA"/>
</dbReference>
<keyword evidence="2" id="KW-1185">Reference proteome</keyword>